<feature type="compositionally biased region" description="Pro residues" evidence="1">
    <location>
        <begin position="208"/>
        <end position="220"/>
    </location>
</feature>
<reference evidence="3 4" key="3">
    <citation type="journal article" date="2017" name="G3 (Bethesda)">
        <title>Comparative analysis highlights variable genome content of wheat rusts and divergence of the mating loci.</title>
        <authorList>
            <person name="Cuomo C.A."/>
            <person name="Bakkeren G."/>
            <person name="Khalil H.B."/>
            <person name="Panwar V."/>
            <person name="Joly D."/>
            <person name="Linning R."/>
            <person name="Sakthikumar S."/>
            <person name="Song X."/>
            <person name="Adiconis X."/>
            <person name="Fan L."/>
            <person name="Goldberg J.M."/>
            <person name="Levin J.Z."/>
            <person name="Young S."/>
            <person name="Zeng Q."/>
            <person name="Anikster Y."/>
            <person name="Bruce M."/>
            <person name="Wang M."/>
            <person name="Yin C."/>
            <person name="McCallum B."/>
            <person name="Szabo L.J."/>
            <person name="Hulbert S."/>
            <person name="Chen X."/>
            <person name="Fellers J.P."/>
        </authorList>
    </citation>
    <scope>NUCLEOTIDE SEQUENCE</scope>
    <source>
        <strain evidence="3">isolate 1-1 / race 1 (BBBD)</strain>
        <strain evidence="4">Isolate 1-1 / race 1 (BBBD)</strain>
    </source>
</reference>
<feature type="compositionally biased region" description="Low complexity" evidence="1">
    <location>
        <begin position="157"/>
        <end position="174"/>
    </location>
</feature>
<evidence type="ECO:0000313" key="3">
    <source>
        <dbReference type="EnsemblFungi" id="PTTG_29489-t43_1-p1"/>
    </source>
</evidence>
<evidence type="ECO:0000313" key="4">
    <source>
        <dbReference type="Proteomes" id="UP000005240"/>
    </source>
</evidence>
<gene>
    <name evidence="2" type="ORF">PTTG_29489</name>
</gene>
<dbReference type="Proteomes" id="UP000005240">
    <property type="component" value="Unassembled WGS sequence"/>
</dbReference>
<feature type="compositionally biased region" description="Low complexity" evidence="1">
    <location>
        <begin position="194"/>
        <end position="207"/>
    </location>
</feature>
<name>A0A180G3S4_PUCT1</name>
<feature type="compositionally biased region" description="Basic residues" evidence="1">
    <location>
        <begin position="242"/>
        <end position="260"/>
    </location>
</feature>
<protein>
    <submittedName>
        <fullName evidence="2 3">Uncharacterized protein</fullName>
    </submittedName>
</protein>
<dbReference type="EnsemblFungi" id="PTTG_29489-t43_1">
    <property type="protein sequence ID" value="PTTG_29489-t43_1-p1"/>
    <property type="gene ID" value="PTTG_29489"/>
</dbReference>
<feature type="region of interest" description="Disordered" evidence="1">
    <location>
        <begin position="157"/>
        <end position="181"/>
    </location>
</feature>
<evidence type="ECO:0000313" key="2">
    <source>
        <dbReference type="EMBL" id="OAV87301.1"/>
    </source>
</evidence>
<keyword evidence="4" id="KW-1185">Reference proteome</keyword>
<dbReference type="AlphaFoldDB" id="A0A180G3S4"/>
<feature type="region of interest" description="Disordered" evidence="1">
    <location>
        <begin position="65"/>
        <end position="91"/>
    </location>
</feature>
<feature type="compositionally biased region" description="Low complexity" evidence="1">
    <location>
        <begin position="65"/>
        <end position="80"/>
    </location>
</feature>
<feature type="region of interest" description="Disordered" evidence="1">
    <location>
        <begin position="194"/>
        <end position="271"/>
    </location>
</feature>
<reference evidence="2" key="2">
    <citation type="submission" date="2016-05" db="EMBL/GenBank/DDBJ databases">
        <title>Comparative analysis highlights variable genome content of wheat rusts and divergence of the mating loci.</title>
        <authorList>
            <person name="Cuomo C.A."/>
            <person name="Bakkeren G."/>
            <person name="Szabo L."/>
            <person name="Khalil H."/>
            <person name="Joly D."/>
            <person name="Goldberg J."/>
            <person name="Young S."/>
            <person name="Zeng Q."/>
            <person name="Fellers J."/>
        </authorList>
    </citation>
    <scope>NUCLEOTIDE SEQUENCE [LARGE SCALE GENOMIC DNA]</scope>
    <source>
        <strain evidence="2">1-1 BBBD Race 1</strain>
    </source>
</reference>
<dbReference type="EMBL" id="ADAS02000480">
    <property type="protein sequence ID" value="OAV87301.1"/>
    <property type="molecule type" value="Genomic_DNA"/>
</dbReference>
<sequence length="296" mass="31184">MTTPPRPKSTQTLGSGPCPSSDGAEAPTEPIPSNRQEAPADSAIFRNTLAPHSSDRTLHLSANHPASQLCQPSPSPQGLLPSPPASGVLIAGSRPPSPSLLPLSYIALAHPWGPVASLLALLAPRSPLRLTIVISRIWSSILAPRHCLQPLTIISSSSSSSLGPRSRTSSPGSPCLLAPRHPADSDTIIHTALLSSSPPSTLSSSSIPPGPSRPAQPPSLAPSRLPKLPRCPRPHSLSSASRPRRPPFRRRRARRPARRPRGFDRQAEPLAIQLPLSRRAACLTGSPTPALPSLPR</sequence>
<dbReference type="VEuPathDB" id="FungiDB:PTTG_29489"/>
<proteinExistence type="predicted"/>
<organism evidence="2">
    <name type="scientific">Puccinia triticina (isolate 1-1 / race 1 (BBBD))</name>
    <name type="common">Brown leaf rust fungus</name>
    <dbReference type="NCBI Taxonomy" id="630390"/>
    <lineage>
        <taxon>Eukaryota</taxon>
        <taxon>Fungi</taxon>
        <taxon>Dikarya</taxon>
        <taxon>Basidiomycota</taxon>
        <taxon>Pucciniomycotina</taxon>
        <taxon>Pucciniomycetes</taxon>
        <taxon>Pucciniales</taxon>
        <taxon>Pucciniaceae</taxon>
        <taxon>Puccinia</taxon>
    </lineage>
</organism>
<evidence type="ECO:0000256" key="1">
    <source>
        <dbReference type="SAM" id="MobiDB-lite"/>
    </source>
</evidence>
<feature type="region of interest" description="Disordered" evidence="1">
    <location>
        <begin position="1"/>
        <end position="49"/>
    </location>
</feature>
<reference evidence="3" key="4">
    <citation type="submission" date="2025-05" db="UniProtKB">
        <authorList>
            <consortium name="EnsemblFungi"/>
        </authorList>
    </citation>
    <scope>IDENTIFICATION</scope>
    <source>
        <strain evidence="3">isolate 1-1 / race 1 (BBBD)</strain>
    </source>
</reference>
<accession>A0A180G3S4</accession>
<reference evidence="2" key="1">
    <citation type="submission" date="2009-11" db="EMBL/GenBank/DDBJ databases">
        <authorList>
            <consortium name="The Broad Institute Genome Sequencing Platform"/>
            <person name="Ward D."/>
            <person name="Feldgarden M."/>
            <person name="Earl A."/>
            <person name="Young S.K."/>
            <person name="Zeng Q."/>
            <person name="Koehrsen M."/>
            <person name="Alvarado L."/>
            <person name="Berlin A."/>
            <person name="Bochicchio J."/>
            <person name="Borenstein D."/>
            <person name="Chapman S.B."/>
            <person name="Chen Z."/>
            <person name="Engels R."/>
            <person name="Freedman E."/>
            <person name="Gellesch M."/>
            <person name="Goldberg J."/>
            <person name="Griggs A."/>
            <person name="Gujja S."/>
            <person name="Heilman E."/>
            <person name="Heiman D."/>
            <person name="Hepburn T."/>
            <person name="Howarth C."/>
            <person name="Jen D."/>
            <person name="Larson L."/>
            <person name="Lewis B."/>
            <person name="Mehta T."/>
            <person name="Park D."/>
            <person name="Pearson M."/>
            <person name="Roberts A."/>
            <person name="Saif S."/>
            <person name="Shea T."/>
            <person name="Shenoy N."/>
            <person name="Sisk P."/>
            <person name="Stolte C."/>
            <person name="Sykes S."/>
            <person name="Thomson T."/>
            <person name="Walk T."/>
            <person name="White J."/>
            <person name="Yandava C."/>
            <person name="Izard J."/>
            <person name="Baranova O.V."/>
            <person name="Blanton J.M."/>
            <person name="Tanner A.C."/>
            <person name="Dewhirst F.E."/>
            <person name="Haas B."/>
            <person name="Nusbaum C."/>
            <person name="Birren B."/>
        </authorList>
    </citation>
    <scope>NUCLEOTIDE SEQUENCE [LARGE SCALE GENOMIC DNA]</scope>
    <source>
        <strain evidence="2">1-1 BBBD Race 1</strain>
    </source>
</reference>